<dbReference type="SUPFAM" id="SSF52172">
    <property type="entry name" value="CheY-like"/>
    <property type="match status" value="3"/>
</dbReference>
<dbReference type="PROSITE" id="PS50894">
    <property type="entry name" value="HPT"/>
    <property type="match status" value="1"/>
</dbReference>
<dbReference type="PANTHER" id="PTHR45339">
    <property type="entry name" value="HYBRID SIGNAL TRANSDUCTION HISTIDINE KINASE J"/>
    <property type="match status" value="1"/>
</dbReference>
<dbReference type="InterPro" id="IPR008207">
    <property type="entry name" value="Sig_transdc_His_kin_Hpt_dom"/>
</dbReference>
<sequence length="1532" mass="168374">MRIGCMIGRLCRLGTGSCRADPTDAAMLLLAQPIQDRLRRTGVLTDSSQKQILTCAMTAIESARILIVDDAPSNIELLLGLLKRHYDVSCATSGRQALDLIARHAPPDLILLDVMMPEMDGYQVCAALKDDPATEAIPVIFITAKTDAESETRALAAGAMDFIHKPVNPAVLLARVSLQLELAGHRREQRERLQAETAARRENEQRLGAWLEQGLTGVAEMDLEFRLTRVNDRFCAIVGKPREALLGRRVAEFSLDEDWQREQVQLEQLRADGRQVMIDKTYPHPDGRLRHVNHVISLLHDADGAPMGFLALLIDITERKETEVELRMSEERLQLTVDGAGIGIWDWDLVSDAPVWSDLCKQHLALPAGQAPSIKHFHRVLHPDDRARVEALIRHCAESGEDYNTEYRILGADGAEHWISAVGRVYRDAAGKPERLRGITRDITTRKQAELNLQESERRFRELFEHLPIAYQSVDSEGRWLDANQKMADLLGFDSPQQMLGLSFVDYWDPSIRDQFDGNFACFKASLSANGEVTLRRRDGTAITVIFAGRIHRDAQGRFLRTHCILVDISERRALEEEVRALNTELEQRVETRTAELTAARAELERTLAQTALSETRYRLAIEATKAALWDVDFTTGEQVVSDSWYWQLGYAVGEVEPSYARWRTHLHPDDLPRLDQATERFMQGPSAGFELDYRVLTKPGAVRWHHGIGEVVSRDANGRALRMIGTTTDITRQREQEQGLRAAKAKAEAADAAKGAFVANMSHEVRTPMNAVLGFLDILLDTRLDAEQRGLVRKVKGSAQALLRILNDILDFSKLDAGKVELESAPFRLDRVLQQVAELFALAAAEKDLELVIDAPPALAGGYRGDALRLSQILNNLVGNAIKFSDRGSVEIVVRAAAAPVAPAEKTKHAESSEQSELTDCRWLRIEVRDRGIGLTPEQAAGLFQPFTQADASITRRFGGSGLGLTISKRLVEIMGGVIGVESTEGAGSTFWLELPLMRDGTAAEARSGDLRPGRVLVVDDQASVREVLGRYLSTWGFRVDTAADADSGLARLLAAAEDAEPVSLLILDWKMPRHDGLWLLEQLQGALAEDRLRRIPIVLMVTAFERQALQKAAARGPLQPDLVLSKPLSQSLLYEAIADLQQHGYVRRPTAEVGTLDPYTRARRIRGAELLLVEDNLTNQEVALAVLRKLGLQVSVANNGQEALEQLKQRRVDLVLMDLQMPVMDGFEATAAIRAADWGTDRGAGWAQDLPIIAMTAAAFPEDCARARAAGMNDYVSKPIDLQQLVSALLRWLPVRAEASAAAPGSEPVPEPEPVTPSATAPEAAAGETQAAKIQLDGFDLQTTRQRLDDDEGLLQVILDSFLREFQDWPATLAAARAEADTKTAVRLAHTLKGAAANVGATQVQAAAAALEAALKEAAEPAQVETRLADCLAALEAARAALQAYLPAPAPFDAAADTACDLAAARADLAELEPLLSGHRLVRDALLERLRSHLGEHAAAELEQLCAQIQAFDFKAALATLGEIQRTLER</sequence>
<dbReference type="InterPro" id="IPR013656">
    <property type="entry name" value="PAS_4"/>
</dbReference>
<comment type="subcellular location">
    <subcellularLocation>
        <location evidence="2">Cell membrane</location>
        <topology evidence="2">Multi-pass membrane protein</topology>
    </subcellularLocation>
</comment>
<evidence type="ECO:0000256" key="2">
    <source>
        <dbReference type="ARBA" id="ARBA00004651"/>
    </source>
</evidence>
<feature type="domain" description="Response regulatory" evidence="21">
    <location>
        <begin position="1016"/>
        <end position="1143"/>
    </location>
</feature>
<dbReference type="Gene3D" id="3.40.50.2300">
    <property type="match status" value="3"/>
</dbReference>
<feature type="domain" description="PAC" evidence="23">
    <location>
        <begin position="690"/>
        <end position="743"/>
    </location>
</feature>
<dbReference type="CDD" id="cd00156">
    <property type="entry name" value="REC"/>
    <property type="match status" value="1"/>
</dbReference>
<feature type="domain" description="Response regulatory" evidence="21">
    <location>
        <begin position="64"/>
        <end position="180"/>
    </location>
</feature>
<dbReference type="PROSITE" id="PS50113">
    <property type="entry name" value="PAC"/>
    <property type="match status" value="4"/>
</dbReference>
<dbReference type="PROSITE" id="PS50109">
    <property type="entry name" value="HIS_KIN"/>
    <property type="match status" value="1"/>
</dbReference>
<evidence type="ECO:0000256" key="5">
    <source>
        <dbReference type="ARBA" id="ARBA00022553"/>
    </source>
</evidence>
<feature type="region of interest" description="Disordered" evidence="19">
    <location>
        <begin position="1302"/>
        <end position="1329"/>
    </location>
</feature>
<dbReference type="Gene3D" id="2.10.70.100">
    <property type="match status" value="1"/>
</dbReference>
<dbReference type="GO" id="GO:0000155">
    <property type="term" value="F:phosphorelay sensor kinase activity"/>
    <property type="evidence" value="ECO:0007669"/>
    <property type="project" value="InterPro"/>
</dbReference>
<keyword evidence="13" id="KW-0472">Membrane</keyword>
<evidence type="ECO:0000313" key="26">
    <source>
        <dbReference type="Proteomes" id="UP000322981"/>
    </source>
</evidence>
<evidence type="ECO:0000256" key="18">
    <source>
        <dbReference type="SAM" id="Coils"/>
    </source>
</evidence>
<dbReference type="FunFam" id="1.10.287.130:FF:000002">
    <property type="entry name" value="Two-component osmosensing histidine kinase"/>
    <property type="match status" value="1"/>
</dbReference>
<dbReference type="SMART" id="SM00388">
    <property type="entry name" value="HisKA"/>
    <property type="match status" value="1"/>
</dbReference>
<dbReference type="GO" id="GO:0005886">
    <property type="term" value="C:plasma membrane"/>
    <property type="evidence" value="ECO:0007669"/>
    <property type="project" value="UniProtKB-SubCell"/>
</dbReference>
<feature type="modified residue" description="4-aspartylphosphate" evidence="17">
    <location>
        <position position="1070"/>
    </location>
</feature>
<dbReference type="EMBL" id="VWXX01000048">
    <property type="protein sequence ID" value="KAA6182376.1"/>
    <property type="molecule type" value="Genomic_DNA"/>
</dbReference>
<evidence type="ECO:0000256" key="14">
    <source>
        <dbReference type="ARBA" id="ARBA00064003"/>
    </source>
</evidence>
<dbReference type="InterPro" id="IPR004358">
    <property type="entry name" value="Sig_transdc_His_kin-like_C"/>
</dbReference>
<dbReference type="InterPro" id="IPR036097">
    <property type="entry name" value="HisK_dim/P_sf"/>
</dbReference>
<evidence type="ECO:0000256" key="3">
    <source>
        <dbReference type="ARBA" id="ARBA00012438"/>
    </source>
</evidence>
<dbReference type="Pfam" id="PF00072">
    <property type="entry name" value="Response_reg"/>
    <property type="match status" value="3"/>
</dbReference>
<dbReference type="SUPFAM" id="SSF47226">
    <property type="entry name" value="Histidine-containing phosphotransfer domain, HPT domain"/>
    <property type="match status" value="1"/>
</dbReference>
<dbReference type="PANTHER" id="PTHR45339:SF1">
    <property type="entry name" value="HYBRID SIGNAL TRANSDUCTION HISTIDINE KINASE J"/>
    <property type="match status" value="1"/>
</dbReference>
<evidence type="ECO:0000256" key="8">
    <source>
        <dbReference type="ARBA" id="ARBA00022741"/>
    </source>
</evidence>
<comment type="catalytic activity">
    <reaction evidence="1">
        <text>ATP + protein L-histidine = ADP + protein N-phospho-L-histidine.</text>
        <dbReference type="EC" id="2.7.13.3"/>
    </reaction>
</comment>
<dbReference type="Proteomes" id="UP000322981">
    <property type="component" value="Unassembled WGS sequence"/>
</dbReference>
<evidence type="ECO:0000256" key="10">
    <source>
        <dbReference type="ARBA" id="ARBA00022840"/>
    </source>
</evidence>
<keyword evidence="9" id="KW-0418">Kinase</keyword>
<dbReference type="Pfam" id="PF01627">
    <property type="entry name" value="Hpt"/>
    <property type="match status" value="1"/>
</dbReference>
<feature type="domain" description="PAC" evidence="23">
    <location>
        <begin position="403"/>
        <end position="455"/>
    </location>
</feature>
<keyword evidence="8" id="KW-0547">Nucleotide-binding</keyword>
<keyword evidence="6" id="KW-0808">Transferase</keyword>
<accession>A0A5M8FF79</accession>
<proteinExistence type="predicted"/>
<dbReference type="SUPFAM" id="SSF47384">
    <property type="entry name" value="Homodimeric domain of signal transducing histidine kinase"/>
    <property type="match status" value="1"/>
</dbReference>
<feature type="domain" description="Histidine kinase" evidence="20">
    <location>
        <begin position="761"/>
        <end position="1000"/>
    </location>
</feature>
<organism evidence="25 26">
    <name type="scientific">Thiohalocapsa marina</name>
    <dbReference type="NCBI Taxonomy" id="424902"/>
    <lineage>
        <taxon>Bacteria</taxon>
        <taxon>Pseudomonadati</taxon>
        <taxon>Pseudomonadota</taxon>
        <taxon>Gammaproteobacteria</taxon>
        <taxon>Chromatiales</taxon>
        <taxon>Chromatiaceae</taxon>
        <taxon>Thiohalocapsa</taxon>
    </lineage>
</organism>
<evidence type="ECO:0000259" key="20">
    <source>
        <dbReference type="PROSITE" id="PS50109"/>
    </source>
</evidence>
<dbReference type="CDD" id="cd17546">
    <property type="entry name" value="REC_hyHK_CKI1_RcsC-like"/>
    <property type="match status" value="1"/>
</dbReference>
<dbReference type="InterPro" id="IPR000014">
    <property type="entry name" value="PAS"/>
</dbReference>
<dbReference type="CDD" id="cd00130">
    <property type="entry name" value="PAS"/>
    <property type="match status" value="3"/>
</dbReference>
<dbReference type="EC" id="2.7.13.3" evidence="3"/>
<dbReference type="InterPro" id="IPR001789">
    <property type="entry name" value="Sig_transdc_resp-reg_receiver"/>
</dbReference>
<dbReference type="InterPro" id="IPR036641">
    <property type="entry name" value="HPT_dom_sf"/>
</dbReference>
<dbReference type="Pfam" id="PF08447">
    <property type="entry name" value="PAS_3"/>
    <property type="match status" value="2"/>
</dbReference>
<feature type="domain" description="PAC" evidence="23">
    <location>
        <begin position="276"/>
        <end position="328"/>
    </location>
</feature>
<reference evidence="25 26" key="1">
    <citation type="submission" date="2019-09" db="EMBL/GenBank/DDBJ databases">
        <title>Whole-genome sequence of the purple sulfur bacterium Thiohalocapsa marina DSM 19078.</title>
        <authorList>
            <person name="Kyndt J.A."/>
            <person name="Meyer T.E."/>
        </authorList>
    </citation>
    <scope>NUCLEOTIDE SEQUENCE [LARGE SCALE GENOMIC DNA]</scope>
    <source>
        <strain evidence="25 26">DSM 19078</strain>
    </source>
</reference>
<dbReference type="FunFam" id="3.30.565.10:FF:000010">
    <property type="entry name" value="Sensor histidine kinase RcsC"/>
    <property type="match status" value="1"/>
</dbReference>
<evidence type="ECO:0000256" key="16">
    <source>
        <dbReference type="PROSITE-ProRule" id="PRU00110"/>
    </source>
</evidence>
<dbReference type="PROSITE" id="PS50110">
    <property type="entry name" value="RESPONSE_REGULATORY"/>
    <property type="match status" value="3"/>
</dbReference>
<evidence type="ECO:0000313" key="25">
    <source>
        <dbReference type="EMBL" id="KAA6182376.1"/>
    </source>
</evidence>
<dbReference type="InterPro" id="IPR000700">
    <property type="entry name" value="PAS-assoc_C"/>
</dbReference>
<evidence type="ECO:0000256" key="7">
    <source>
        <dbReference type="ARBA" id="ARBA00022692"/>
    </source>
</evidence>
<keyword evidence="18" id="KW-0175">Coiled coil</keyword>
<dbReference type="InterPro" id="IPR003661">
    <property type="entry name" value="HisK_dim/P_dom"/>
</dbReference>
<feature type="domain" description="PAS" evidence="22">
    <location>
        <begin position="456"/>
        <end position="497"/>
    </location>
</feature>
<evidence type="ECO:0000259" key="21">
    <source>
        <dbReference type="PROSITE" id="PS50110"/>
    </source>
</evidence>
<dbReference type="SMART" id="SM00073">
    <property type="entry name" value="HPT"/>
    <property type="match status" value="1"/>
</dbReference>
<dbReference type="SMART" id="SM00387">
    <property type="entry name" value="HATPase_c"/>
    <property type="match status" value="1"/>
</dbReference>
<evidence type="ECO:0000256" key="11">
    <source>
        <dbReference type="ARBA" id="ARBA00022989"/>
    </source>
</evidence>
<evidence type="ECO:0000256" key="12">
    <source>
        <dbReference type="ARBA" id="ARBA00023012"/>
    </source>
</evidence>
<keyword evidence="10" id="KW-0067">ATP-binding</keyword>
<name>A0A5M8FF79_9GAMM</name>
<feature type="modified residue" description="Phosphohistidine" evidence="16">
    <location>
        <position position="1392"/>
    </location>
</feature>
<feature type="modified residue" description="4-aspartylphosphate" evidence="17">
    <location>
        <position position="1220"/>
    </location>
</feature>
<dbReference type="PROSITE" id="PS50112">
    <property type="entry name" value="PAS"/>
    <property type="match status" value="1"/>
</dbReference>
<dbReference type="Pfam" id="PF00512">
    <property type="entry name" value="HisKA"/>
    <property type="match status" value="1"/>
</dbReference>
<dbReference type="InterPro" id="IPR011006">
    <property type="entry name" value="CheY-like_superfamily"/>
</dbReference>
<comment type="caution">
    <text evidence="25">The sequence shown here is derived from an EMBL/GenBank/DDBJ whole genome shotgun (WGS) entry which is preliminary data.</text>
</comment>
<evidence type="ECO:0000256" key="1">
    <source>
        <dbReference type="ARBA" id="ARBA00000085"/>
    </source>
</evidence>
<evidence type="ECO:0000259" key="22">
    <source>
        <dbReference type="PROSITE" id="PS50112"/>
    </source>
</evidence>
<dbReference type="CDD" id="cd19920">
    <property type="entry name" value="REC_PA4781-like"/>
    <property type="match status" value="1"/>
</dbReference>
<keyword evidence="11" id="KW-1133">Transmembrane helix</keyword>
<dbReference type="Gene3D" id="1.10.287.130">
    <property type="match status" value="1"/>
</dbReference>
<dbReference type="OrthoDB" id="9810730at2"/>
<feature type="compositionally biased region" description="Low complexity" evidence="19">
    <location>
        <begin position="1318"/>
        <end position="1329"/>
    </location>
</feature>
<dbReference type="GO" id="GO:0005524">
    <property type="term" value="F:ATP binding"/>
    <property type="evidence" value="ECO:0007669"/>
    <property type="project" value="UniProtKB-KW"/>
</dbReference>
<evidence type="ECO:0000256" key="4">
    <source>
        <dbReference type="ARBA" id="ARBA00022475"/>
    </source>
</evidence>
<keyword evidence="12" id="KW-0902">Two-component regulatory system</keyword>
<evidence type="ECO:0000256" key="6">
    <source>
        <dbReference type="ARBA" id="ARBA00022679"/>
    </source>
</evidence>
<dbReference type="Pfam" id="PF02518">
    <property type="entry name" value="HATPase_c"/>
    <property type="match status" value="1"/>
</dbReference>
<keyword evidence="5 17" id="KW-0597">Phosphoprotein</keyword>
<comment type="subunit">
    <text evidence="14">At low DSF concentrations, interacts with RpfF.</text>
</comment>
<dbReference type="InterPro" id="IPR003594">
    <property type="entry name" value="HATPase_dom"/>
</dbReference>
<keyword evidence="7" id="KW-0812">Transmembrane</keyword>
<dbReference type="PRINTS" id="PR00344">
    <property type="entry name" value="BCTRLSENSOR"/>
</dbReference>
<evidence type="ECO:0000256" key="19">
    <source>
        <dbReference type="SAM" id="MobiDB-lite"/>
    </source>
</evidence>
<dbReference type="InterPro" id="IPR036890">
    <property type="entry name" value="HATPase_C_sf"/>
</dbReference>
<keyword evidence="26" id="KW-1185">Reference proteome</keyword>
<dbReference type="InterPro" id="IPR001610">
    <property type="entry name" value="PAC"/>
</dbReference>
<dbReference type="SMART" id="SM00086">
    <property type="entry name" value="PAC"/>
    <property type="match status" value="4"/>
</dbReference>
<keyword evidence="4" id="KW-1003">Cell membrane</keyword>
<dbReference type="SMART" id="SM00091">
    <property type="entry name" value="PAS"/>
    <property type="match status" value="4"/>
</dbReference>
<protein>
    <recommendedName>
        <fullName evidence="15">Sensory/regulatory protein RpfC</fullName>
        <ecNumber evidence="3">2.7.13.3</ecNumber>
    </recommendedName>
</protein>
<dbReference type="NCBIfam" id="TIGR00229">
    <property type="entry name" value="sensory_box"/>
    <property type="match status" value="4"/>
</dbReference>
<feature type="domain" description="Response regulatory" evidence="21">
    <location>
        <begin position="1171"/>
        <end position="1295"/>
    </location>
</feature>
<dbReference type="Gene3D" id="3.30.450.20">
    <property type="entry name" value="PAS domain"/>
    <property type="match status" value="4"/>
</dbReference>
<dbReference type="CDD" id="cd00082">
    <property type="entry name" value="HisKA"/>
    <property type="match status" value="1"/>
</dbReference>
<dbReference type="CDD" id="cd16922">
    <property type="entry name" value="HATPase_EvgS-ArcB-TorS-like"/>
    <property type="match status" value="1"/>
</dbReference>
<feature type="domain" description="PAC" evidence="23">
    <location>
        <begin position="529"/>
        <end position="581"/>
    </location>
</feature>
<dbReference type="InterPro" id="IPR035965">
    <property type="entry name" value="PAS-like_dom_sf"/>
</dbReference>
<dbReference type="Gene3D" id="1.20.120.160">
    <property type="entry name" value="HPT domain"/>
    <property type="match status" value="1"/>
</dbReference>
<feature type="domain" description="HPt" evidence="24">
    <location>
        <begin position="1353"/>
        <end position="1447"/>
    </location>
</feature>
<evidence type="ECO:0000256" key="15">
    <source>
        <dbReference type="ARBA" id="ARBA00068150"/>
    </source>
</evidence>
<feature type="coiled-coil region" evidence="18">
    <location>
        <begin position="572"/>
        <end position="603"/>
    </location>
</feature>
<dbReference type="SUPFAM" id="SSF55785">
    <property type="entry name" value="PYP-like sensor domain (PAS domain)"/>
    <property type="match status" value="4"/>
</dbReference>
<evidence type="ECO:0000256" key="9">
    <source>
        <dbReference type="ARBA" id="ARBA00022777"/>
    </source>
</evidence>
<evidence type="ECO:0000256" key="13">
    <source>
        <dbReference type="ARBA" id="ARBA00023136"/>
    </source>
</evidence>
<dbReference type="Pfam" id="PF08448">
    <property type="entry name" value="PAS_4"/>
    <property type="match status" value="2"/>
</dbReference>
<feature type="modified residue" description="4-aspartylphosphate" evidence="17">
    <location>
        <position position="113"/>
    </location>
</feature>
<dbReference type="InterPro" id="IPR013655">
    <property type="entry name" value="PAS_fold_3"/>
</dbReference>
<dbReference type="SUPFAM" id="SSF55874">
    <property type="entry name" value="ATPase domain of HSP90 chaperone/DNA topoisomerase II/histidine kinase"/>
    <property type="match status" value="1"/>
</dbReference>
<evidence type="ECO:0000259" key="24">
    <source>
        <dbReference type="PROSITE" id="PS50894"/>
    </source>
</evidence>
<evidence type="ECO:0000256" key="17">
    <source>
        <dbReference type="PROSITE-ProRule" id="PRU00169"/>
    </source>
</evidence>
<dbReference type="Gene3D" id="3.30.565.10">
    <property type="entry name" value="Histidine kinase-like ATPase, C-terminal domain"/>
    <property type="match status" value="1"/>
</dbReference>
<gene>
    <name evidence="25" type="ORF">F2Q65_18000</name>
</gene>
<dbReference type="InterPro" id="IPR005467">
    <property type="entry name" value="His_kinase_dom"/>
</dbReference>
<evidence type="ECO:0000259" key="23">
    <source>
        <dbReference type="PROSITE" id="PS50113"/>
    </source>
</evidence>
<dbReference type="SMART" id="SM00448">
    <property type="entry name" value="REC"/>
    <property type="match status" value="3"/>
</dbReference>